<protein>
    <recommendedName>
        <fullName evidence="3">Transmembrane protein 186</fullName>
    </recommendedName>
</protein>
<dbReference type="GO" id="GO:0005743">
    <property type="term" value="C:mitochondrial inner membrane"/>
    <property type="evidence" value="ECO:0007669"/>
    <property type="project" value="UniProtKB-SubCell"/>
</dbReference>
<dbReference type="GeneID" id="129340161"/>
<feature type="transmembrane region" description="Helical" evidence="9">
    <location>
        <begin position="103"/>
        <end position="120"/>
    </location>
</feature>
<dbReference type="Pfam" id="PF06979">
    <property type="entry name" value="TMEM70"/>
    <property type="match status" value="1"/>
</dbReference>
<evidence type="ECO:0000256" key="4">
    <source>
        <dbReference type="ARBA" id="ARBA00022692"/>
    </source>
</evidence>
<evidence type="ECO:0000313" key="11">
    <source>
        <dbReference type="RefSeq" id="XP_054850743.1"/>
    </source>
</evidence>
<reference evidence="11" key="1">
    <citation type="submission" date="2025-08" db="UniProtKB">
        <authorList>
            <consortium name="RefSeq"/>
        </authorList>
    </citation>
    <scope>IDENTIFICATION</scope>
    <source>
        <tissue evidence="11">Blood</tissue>
    </source>
</reference>
<sequence>MARMLGVCSRLRSVSSWGRHLQNAASLGQWEQASSCSFRTCAVLQLHGWQNPASQVVLLRCLGISAPSQWVQEQHTTESTKDFKLIYRFPGIKYCRALSRLKLMQTALTVVVLPPVWFFYWQNQVTQAQCLYSTGIACFAGIMLYAMSYYFRRIIGMMYLNKDGTVLRVSHLTFWGKRKDFCCPVETIMTLDDIGEDRKEVLLQFKQYDGDQFLYFTLRFGQVVDKDGFAKVFGEVE</sequence>
<evidence type="ECO:0000256" key="1">
    <source>
        <dbReference type="ARBA" id="ARBA00004448"/>
    </source>
</evidence>
<evidence type="ECO:0000256" key="2">
    <source>
        <dbReference type="ARBA" id="ARBA00007020"/>
    </source>
</evidence>
<evidence type="ECO:0000256" key="3">
    <source>
        <dbReference type="ARBA" id="ARBA00014604"/>
    </source>
</evidence>
<evidence type="ECO:0000256" key="5">
    <source>
        <dbReference type="ARBA" id="ARBA00022792"/>
    </source>
</evidence>
<dbReference type="CTD" id="25880"/>
<evidence type="ECO:0000256" key="7">
    <source>
        <dbReference type="ARBA" id="ARBA00023128"/>
    </source>
</evidence>
<keyword evidence="10" id="KW-1185">Reference proteome</keyword>
<evidence type="ECO:0000256" key="9">
    <source>
        <dbReference type="SAM" id="Phobius"/>
    </source>
</evidence>
<evidence type="ECO:0000256" key="6">
    <source>
        <dbReference type="ARBA" id="ARBA00022989"/>
    </source>
</evidence>
<dbReference type="Proteomes" id="UP001190640">
    <property type="component" value="Chromosome 12"/>
</dbReference>
<dbReference type="PANTHER" id="PTHR13603:SF1">
    <property type="entry name" value="TRANSMEMBRANE PROTEIN 186"/>
    <property type="match status" value="1"/>
</dbReference>
<keyword evidence="4 9" id="KW-0812">Transmembrane</keyword>
<keyword evidence="7" id="KW-0496">Mitochondrion</keyword>
<comment type="subcellular location">
    <subcellularLocation>
        <location evidence="1">Mitochondrion inner membrane</location>
        <topology evidence="1">Multi-pass membrane protein</topology>
    </subcellularLocation>
</comment>
<dbReference type="PANTHER" id="PTHR13603">
    <property type="entry name" value="TRANSMEMBRANE PROTEIN 186"/>
    <property type="match status" value="1"/>
</dbReference>
<keyword evidence="8 9" id="KW-0472">Membrane</keyword>
<organism evidence="10 11">
    <name type="scientific">Eublepharis macularius</name>
    <name type="common">Leopard gecko</name>
    <name type="synonym">Cyrtodactylus macularius</name>
    <dbReference type="NCBI Taxonomy" id="481883"/>
    <lineage>
        <taxon>Eukaryota</taxon>
        <taxon>Metazoa</taxon>
        <taxon>Chordata</taxon>
        <taxon>Craniata</taxon>
        <taxon>Vertebrata</taxon>
        <taxon>Euteleostomi</taxon>
        <taxon>Lepidosauria</taxon>
        <taxon>Squamata</taxon>
        <taxon>Bifurcata</taxon>
        <taxon>Gekkota</taxon>
        <taxon>Eublepharidae</taxon>
        <taxon>Eublepharinae</taxon>
        <taxon>Eublepharis</taxon>
    </lineage>
</organism>
<keyword evidence="6 9" id="KW-1133">Transmembrane helix</keyword>
<keyword evidence="5" id="KW-0999">Mitochondrion inner membrane</keyword>
<dbReference type="AlphaFoldDB" id="A0AA97LCH9"/>
<accession>A0AA97LCH9</accession>
<proteinExistence type="inferred from homology"/>
<dbReference type="InterPro" id="IPR026571">
    <property type="entry name" value="Tmem186"/>
</dbReference>
<dbReference type="InterPro" id="IPR045325">
    <property type="entry name" value="TMEM70/TMEM186/TMEM223"/>
</dbReference>
<evidence type="ECO:0000256" key="8">
    <source>
        <dbReference type="ARBA" id="ARBA00023136"/>
    </source>
</evidence>
<feature type="transmembrane region" description="Helical" evidence="9">
    <location>
        <begin position="132"/>
        <end position="151"/>
    </location>
</feature>
<name>A0AA97LCH9_EUBMA</name>
<dbReference type="RefSeq" id="XP_054850743.1">
    <property type="nucleotide sequence ID" value="XM_054994768.1"/>
</dbReference>
<comment type="similarity">
    <text evidence="2">Belongs to the TMEM186 family.</text>
</comment>
<dbReference type="KEGG" id="emc:129340161"/>
<evidence type="ECO:0000313" key="10">
    <source>
        <dbReference type="Proteomes" id="UP001190640"/>
    </source>
</evidence>
<gene>
    <name evidence="11" type="primary">TMEM186</name>
</gene>